<sequence>MERHIQSPSLESSWPGERVLPSVLDVQVANESPEPAFLSAFKRSILASSDAAGNQTLMHLNLQAYQPGKYTWPLAILSDFPEKLPSHDELAYLREVFAKCCSGHPFLERLPIAPPSHTAMAPPLQFAIGCVASVHARCEPNEAENLFRASRGLWGATMECDNREARSVELLVTAILGGIYGTLSSDQVLRDKADILLCSGMTIARRMRFHDPKQLEGLLTTPAPTSSAAFVWCLWLIDIVYTLHFGVPVMAFTSRELWTTMPCSTLEFQYVYRDLLDTTVDGLLPLRPTSQDDALVLLMAVVSDLLYLRRSIGQVVRLAASTNKPAPRENPHVPLSAHAELERMECVLSHALDRWHLQFHTSAAPEIMAFYHYCRMYGSCDRVLDLPALAGHGEMNTLPASKVDFSVSGETVRQAWLVLDSASMRSQQHSKDPLCPIWLPIVVFHAGLVVWVEHGSGRGQNNTAYRGAKILLPFKIELERMPWPCCREMVATLSRLAAKPTVAIDV</sequence>
<dbReference type="EMBL" id="NAJM01000013">
    <property type="protein sequence ID" value="RVX72165.1"/>
    <property type="molecule type" value="Genomic_DNA"/>
</dbReference>
<accession>A0A438N8T6</accession>
<organism evidence="1 2">
    <name type="scientific">Exophiala mesophila</name>
    <name type="common">Black yeast-like fungus</name>
    <dbReference type="NCBI Taxonomy" id="212818"/>
    <lineage>
        <taxon>Eukaryota</taxon>
        <taxon>Fungi</taxon>
        <taxon>Dikarya</taxon>
        <taxon>Ascomycota</taxon>
        <taxon>Pezizomycotina</taxon>
        <taxon>Eurotiomycetes</taxon>
        <taxon>Chaetothyriomycetidae</taxon>
        <taxon>Chaetothyriales</taxon>
        <taxon>Herpotrichiellaceae</taxon>
        <taxon>Exophiala</taxon>
    </lineage>
</organism>
<dbReference type="OrthoDB" id="4109707at2759"/>
<name>A0A438N8T6_EXOME</name>
<dbReference type="AlphaFoldDB" id="A0A438N8T6"/>
<evidence type="ECO:0008006" key="3">
    <source>
        <dbReference type="Google" id="ProtNLM"/>
    </source>
</evidence>
<protein>
    <recommendedName>
        <fullName evidence="3">Transcription factor domain-containing protein</fullName>
    </recommendedName>
</protein>
<evidence type="ECO:0000313" key="1">
    <source>
        <dbReference type="EMBL" id="RVX72165.1"/>
    </source>
</evidence>
<comment type="caution">
    <text evidence="1">The sequence shown here is derived from an EMBL/GenBank/DDBJ whole genome shotgun (WGS) entry which is preliminary data.</text>
</comment>
<evidence type="ECO:0000313" key="2">
    <source>
        <dbReference type="Proteomes" id="UP000288859"/>
    </source>
</evidence>
<dbReference type="VEuPathDB" id="FungiDB:PV10_02209"/>
<gene>
    <name evidence="1" type="ORF">B0A52_04369</name>
</gene>
<reference evidence="1 2" key="1">
    <citation type="submission" date="2017-03" db="EMBL/GenBank/DDBJ databases">
        <title>Genomes of endolithic fungi from Antarctica.</title>
        <authorList>
            <person name="Coleine C."/>
            <person name="Masonjones S."/>
            <person name="Stajich J.E."/>
        </authorList>
    </citation>
    <scope>NUCLEOTIDE SEQUENCE [LARGE SCALE GENOMIC DNA]</scope>
    <source>
        <strain evidence="1 2">CCFEE 6314</strain>
    </source>
</reference>
<proteinExistence type="predicted"/>
<dbReference type="Proteomes" id="UP000288859">
    <property type="component" value="Unassembled WGS sequence"/>
</dbReference>
<dbReference type="CDD" id="cd12148">
    <property type="entry name" value="fungal_TF_MHR"/>
    <property type="match status" value="1"/>
</dbReference>